<dbReference type="InterPro" id="IPR036691">
    <property type="entry name" value="Endo/exonu/phosph_ase_sf"/>
</dbReference>
<evidence type="ECO:0000313" key="2">
    <source>
        <dbReference type="EMBL" id="VDL98847.1"/>
    </source>
</evidence>
<gene>
    <name evidence="2" type="ORF">SSLN_LOCUS12462</name>
</gene>
<accession>A0A183T7L4</accession>
<organism evidence="4">
    <name type="scientific">Schistocephalus solidus</name>
    <name type="common">Tapeworm</name>
    <dbReference type="NCBI Taxonomy" id="70667"/>
    <lineage>
        <taxon>Eukaryota</taxon>
        <taxon>Metazoa</taxon>
        <taxon>Spiralia</taxon>
        <taxon>Lophotrochozoa</taxon>
        <taxon>Platyhelminthes</taxon>
        <taxon>Cestoda</taxon>
        <taxon>Eucestoda</taxon>
        <taxon>Diphyllobothriidea</taxon>
        <taxon>Diphyllobothriidae</taxon>
        <taxon>Schistocephalus</taxon>
    </lineage>
</organism>
<evidence type="ECO:0000256" key="1">
    <source>
        <dbReference type="SAM" id="MobiDB-lite"/>
    </source>
</evidence>
<dbReference type="EMBL" id="UYSU01037292">
    <property type="protein sequence ID" value="VDL98847.1"/>
    <property type="molecule type" value="Genomic_DNA"/>
</dbReference>
<proteinExistence type="predicted"/>
<feature type="region of interest" description="Disordered" evidence="1">
    <location>
        <begin position="18"/>
        <end position="42"/>
    </location>
</feature>
<reference evidence="4" key="1">
    <citation type="submission" date="2016-06" db="UniProtKB">
        <authorList>
            <consortium name="WormBaseParasite"/>
        </authorList>
    </citation>
    <scope>IDENTIFICATION</scope>
</reference>
<evidence type="ECO:0000313" key="3">
    <source>
        <dbReference type="Proteomes" id="UP000275846"/>
    </source>
</evidence>
<protein>
    <submittedName>
        <fullName evidence="4">Endo/exonuclease/phosphatase domain-containing protein</fullName>
    </submittedName>
</protein>
<dbReference type="WBParaSite" id="SSLN_0001293201-mRNA-1">
    <property type="protein sequence ID" value="SSLN_0001293201-mRNA-1"/>
    <property type="gene ID" value="SSLN_0001293201"/>
</dbReference>
<dbReference type="Proteomes" id="UP000275846">
    <property type="component" value="Unassembled WGS sequence"/>
</dbReference>
<sequence length="281" mass="31828">MFLWPPLTGTQLSPVAPRSWVLPSGHTPGNRHDRRAKPDNPRRIRPERRTALVARELARYKVDIAALGEIRFSEQVQLEEARAGYTFWSGWPKVERSDAGVAFAIRNDIVGRLPCLPPALLLCGIRARCDRTPRGGSAAQATCALSHLRSSLLCHGNDLRWGGGESVVAAAQIHYHFKLNHAQVTVPERPFLGAYGGHRLKTFNRVNEIFLSTVFYDETERPVTGYGFYLKGVSCLSKFIIFHTFKLICTWDSFTNIIRLEYYFNCVLFTLLKDLTRIKKP</sequence>
<keyword evidence="3" id="KW-1185">Reference proteome</keyword>
<evidence type="ECO:0000313" key="4">
    <source>
        <dbReference type="WBParaSite" id="SSLN_0001293201-mRNA-1"/>
    </source>
</evidence>
<reference evidence="2 3" key="2">
    <citation type="submission" date="2018-11" db="EMBL/GenBank/DDBJ databases">
        <authorList>
            <consortium name="Pathogen Informatics"/>
        </authorList>
    </citation>
    <scope>NUCLEOTIDE SEQUENCE [LARGE SCALE GENOMIC DNA]</scope>
    <source>
        <strain evidence="2 3">NST_G2</strain>
    </source>
</reference>
<dbReference type="AlphaFoldDB" id="A0A183T7L4"/>
<name>A0A183T7L4_SCHSO</name>
<dbReference type="SUPFAM" id="SSF56219">
    <property type="entry name" value="DNase I-like"/>
    <property type="match status" value="1"/>
</dbReference>